<dbReference type="EMBL" id="CP013290">
    <property type="protein sequence ID" value="APH01271.1"/>
    <property type="molecule type" value="Genomic_DNA"/>
</dbReference>
<evidence type="ECO:0000259" key="2">
    <source>
        <dbReference type="Pfam" id="PF09084"/>
    </source>
</evidence>
<keyword evidence="1" id="KW-0732">Signal</keyword>
<dbReference type="PANTHER" id="PTHR30024">
    <property type="entry name" value="ALIPHATIC SULFONATES-BINDING PROTEIN-RELATED"/>
    <property type="match status" value="1"/>
</dbReference>
<organism evidence="3 5">
    <name type="scientific">Janibacter indicus</name>
    <dbReference type="NCBI Taxonomy" id="857417"/>
    <lineage>
        <taxon>Bacteria</taxon>
        <taxon>Bacillati</taxon>
        <taxon>Actinomycetota</taxon>
        <taxon>Actinomycetes</taxon>
        <taxon>Micrococcales</taxon>
        <taxon>Intrasporangiaceae</taxon>
        <taxon>Janibacter</taxon>
    </lineage>
</organism>
<evidence type="ECO:0000256" key="1">
    <source>
        <dbReference type="SAM" id="SignalP"/>
    </source>
</evidence>
<dbReference type="PROSITE" id="PS51257">
    <property type="entry name" value="PROKAR_LIPOPROTEIN"/>
    <property type="match status" value="1"/>
</dbReference>
<sequence length="347" mass="37470">MSTTTSRRTVLLGLAGIATTSALAGCALPSSDAAAEDEGGPVTFRYQGSANHVTFPELAEDLGYFDTISLEYVGATVSGPQDIQSVATGQTDVGGAFSGAIVKLVEAGSPITAVINYYGSDRQSYQGLYVRKDSEITEAKDLVGKKIAVNTLGAHAEAYVETWLTSAGLTRKQIEQVQLVVLPPNDTEEAIRRKQVDVGALGGILQDRALAQPDIRELVSDTEVLGHQLNGGQYVLRDDFIAQHPEAVREFTTGVAQAIEWARTSPRATVHARFERIIEGRDRNETTDNVRFWKSTGVPAKGGVVTDEDFTQWADWLQSTGIVDRDELDPASIYTNDYNDLAKEGTT</sequence>
<reference evidence="3 5" key="1">
    <citation type="submission" date="2015-11" db="EMBL/GenBank/DDBJ databases">
        <authorList>
            <person name="Zhang Y."/>
            <person name="Guo Z."/>
        </authorList>
    </citation>
    <scope>NUCLEOTIDE SEQUENCE [LARGE SCALE GENOMIC DNA]</scope>
    <source>
        <strain evidence="3 5">YFY001</strain>
    </source>
</reference>
<evidence type="ECO:0000313" key="3">
    <source>
        <dbReference type="EMBL" id="APH01271.1"/>
    </source>
</evidence>
<gene>
    <name evidence="3" type="ORF">ASJ30_06690</name>
    <name evidence="4" type="ORF">IGS73_06855</name>
</gene>
<feature type="signal peptide" evidence="1">
    <location>
        <begin position="1"/>
        <end position="24"/>
    </location>
</feature>
<dbReference type="Gene3D" id="3.40.190.10">
    <property type="entry name" value="Periplasmic binding protein-like II"/>
    <property type="match status" value="2"/>
</dbReference>
<dbReference type="EMBL" id="CP062789">
    <property type="protein sequence ID" value="QOK24082.1"/>
    <property type="molecule type" value="Genomic_DNA"/>
</dbReference>
<dbReference type="RefSeq" id="WP_072624424.1">
    <property type="nucleotide sequence ID" value="NZ_CP013290.1"/>
</dbReference>
<evidence type="ECO:0000313" key="5">
    <source>
        <dbReference type="Proteomes" id="UP000182938"/>
    </source>
</evidence>
<accession>A0A1L3MFX7</accession>
<dbReference type="SUPFAM" id="SSF53850">
    <property type="entry name" value="Periplasmic binding protein-like II"/>
    <property type="match status" value="1"/>
</dbReference>
<evidence type="ECO:0000313" key="4">
    <source>
        <dbReference type="EMBL" id="QOK24082.1"/>
    </source>
</evidence>
<proteinExistence type="predicted"/>
<feature type="chain" id="PRO_5038218909" evidence="1">
    <location>
        <begin position="25"/>
        <end position="347"/>
    </location>
</feature>
<evidence type="ECO:0000313" key="6">
    <source>
        <dbReference type="Proteomes" id="UP000593998"/>
    </source>
</evidence>
<dbReference type="Pfam" id="PF09084">
    <property type="entry name" value="NMT1"/>
    <property type="match status" value="1"/>
</dbReference>
<dbReference type="InterPro" id="IPR006311">
    <property type="entry name" value="TAT_signal"/>
</dbReference>
<dbReference type="Proteomes" id="UP000593998">
    <property type="component" value="Chromosome"/>
</dbReference>
<keyword evidence="5" id="KW-1185">Reference proteome</keyword>
<feature type="domain" description="SsuA/THI5-like" evidence="2">
    <location>
        <begin position="58"/>
        <end position="267"/>
    </location>
</feature>
<dbReference type="InterPro" id="IPR015168">
    <property type="entry name" value="SsuA/THI5"/>
</dbReference>
<name>A0A1L3MFX7_9MICO</name>
<dbReference type="Proteomes" id="UP000182938">
    <property type="component" value="Chromosome"/>
</dbReference>
<protein>
    <submittedName>
        <fullName evidence="3">ABC transporter substrate-binding protein</fullName>
    </submittedName>
</protein>
<dbReference type="KEGG" id="jte:ASJ30_06690"/>
<dbReference type="AlphaFoldDB" id="A0A1L3MFX7"/>
<reference evidence="4 6" key="2">
    <citation type="submission" date="2020-10" db="EMBL/GenBank/DDBJ databases">
        <title>Janibacter indicus TT2 genome sequence.</title>
        <authorList>
            <person name="Lee K."/>
            <person name="Ganzorig M."/>
        </authorList>
    </citation>
    <scope>NUCLEOTIDE SEQUENCE [LARGE SCALE GENOMIC DNA]</scope>
    <source>
        <strain evidence="4 6">TT2</strain>
    </source>
</reference>
<dbReference type="PROSITE" id="PS51318">
    <property type="entry name" value="TAT"/>
    <property type="match status" value="1"/>
</dbReference>